<dbReference type="AlphaFoldDB" id="A0A2S7WBS1"/>
<feature type="transmembrane region" description="Helical" evidence="1">
    <location>
        <begin position="443"/>
        <end position="462"/>
    </location>
</feature>
<feature type="transmembrane region" description="Helical" evidence="1">
    <location>
        <begin position="494"/>
        <end position="512"/>
    </location>
</feature>
<comment type="caution">
    <text evidence="2">The sequence shown here is derived from an EMBL/GenBank/DDBJ whole genome shotgun (WGS) entry which is preliminary data.</text>
</comment>
<keyword evidence="3" id="KW-1185">Reference proteome</keyword>
<evidence type="ECO:0000256" key="1">
    <source>
        <dbReference type="SAM" id="Phobius"/>
    </source>
</evidence>
<keyword evidence="1" id="KW-1133">Transmembrane helix</keyword>
<dbReference type="EMBL" id="MSCL01000001">
    <property type="protein sequence ID" value="PQJ74856.1"/>
    <property type="molecule type" value="Genomic_DNA"/>
</dbReference>
<feature type="transmembrane region" description="Helical" evidence="1">
    <location>
        <begin position="6"/>
        <end position="24"/>
    </location>
</feature>
<feature type="transmembrane region" description="Helical" evidence="1">
    <location>
        <begin position="189"/>
        <end position="209"/>
    </location>
</feature>
<feature type="transmembrane region" description="Helical" evidence="1">
    <location>
        <begin position="403"/>
        <end position="423"/>
    </location>
</feature>
<feature type="transmembrane region" description="Helical" evidence="1">
    <location>
        <begin position="367"/>
        <end position="383"/>
    </location>
</feature>
<feature type="transmembrane region" description="Helical" evidence="1">
    <location>
        <begin position="778"/>
        <end position="797"/>
    </location>
</feature>
<gene>
    <name evidence="2" type="ORF">BTO13_06165</name>
</gene>
<organism evidence="2 3">
    <name type="scientific">Polaribacter gangjinensis</name>
    <dbReference type="NCBI Taxonomy" id="574710"/>
    <lineage>
        <taxon>Bacteria</taxon>
        <taxon>Pseudomonadati</taxon>
        <taxon>Bacteroidota</taxon>
        <taxon>Flavobacteriia</taxon>
        <taxon>Flavobacteriales</taxon>
        <taxon>Flavobacteriaceae</taxon>
    </lineage>
</organism>
<feature type="transmembrane region" description="Helical" evidence="1">
    <location>
        <begin position="151"/>
        <end position="177"/>
    </location>
</feature>
<evidence type="ECO:0008006" key="4">
    <source>
        <dbReference type="Google" id="ProtNLM"/>
    </source>
</evidence>
<feature type="transmembrane region" description="Helical" evidence="1">
    <location>
        <begin position="120"/>
        <end position="139"/>
    </location>
</feature>
<dbReference type="RefSeq" id="WP_105045999.1">
    <property type="nucleotide sequence ID" value="NZ_CP150662.1"/>
</dbReference>
<feature type="transmembrane region" description="Helical" evidence="1">
    <location>
        <begin position="97"/>
        <end position="114"/>
    </location>
</feature>
<sequence length="809" mass="91895">MNLKKFIPAIVAIIIFIAASVIYFHPVLKGQKIPQSDITQFQGMAKEISDFRSENDAEPYWTGASFSGMPAYQISAYYPNDFVRSLDSLIRFLPRPADYTFLYFLSFFVLMLALKVEWRLAILGSLAFGFSTYLIIIFIPGHNAKAHAIGYMPLVLAGILWIFQRKYILGFLVTGLAMALEIYANHIQMTYYLGFCLLILGIVEAIHAIKQKTLPEFLKQVSIILIAVILGVGANSSRLLAMKEYADESTRGKSELTINPDGSSKEATKGLDKDYITQFSYAKLETFNLVISRFMGGGTVEKLDKNSEFYKLIEEKAGKKIADDYSKQVLTYWGDQPIVEAPAYIGAVIFFLFFLGIFLVKGRLKQWLVAATVFSILLSWGRNFEFLTNFFIDYVPLYNKFRAVSSIQVIAELCVPILGILALKNFFSSEISMDEKKNSLKMAVYFFGGLIVFGFFAAHFSATFEGLRDDNYKDLPGLIDAVISDRKALLFSDSIRSIIFMFIAATLLWFVLQNKLKQVLVFVGLGLLILVDQISVNKRYLNEDDFVSARKVEKPFTASEADKLILEDKSHFRVANFSTNLMEDGATSYFHQSIGGYHAAKMRRYQELFEYQIAKQNMQVLNMLNTKYFMIPDDNGVLQVQQNPEINGNVWFVESLQKVQNATEEMNALDSLDTKNQAVIDVSKFSELKNYSVQKDSTASISLEKYGVTNLTYQSKSAKEQFAVFSEIYYDKGWNAYIDGKLVPHFRVNYVLRGLKIPAGNHMIIFKFEPKVIQQGSLISLSSYALLLLISVGWFFMRRKKKSNSEFFQ</sequence>
<dbReference type="PANTHER" id="PTHR38454:SF1">
    <property type="entry name" value="INTEGRAL MEMBRANE PROTEIN"/>
    <property type="match status" value="1"/>
</dbReference>
<reference evidence="2 3" key="1">
    <citation type="submission" date="2016-12" db="EMBL/GenBank/DDBJ databases">
        <title>Trade-off between light-utilization and light-protection in marine flavobacteria.</title>
        <authorList>
            <person name="Kumagai Y."/>
            <person name="Yoshizawa S."/>
            <person name="Kogure K."/>
            <person name="Iwasaki W."/>
        </authorList>
    </citation>
    <scope>NUCLEOTIDE SEQUENCE [LARGE SCALE GENOMIC DNA]</scope>
    <source>
        <strain evidence="2 3">KCTC 22729</strain>
    </source>
</reference>
<evidence type="ECO:0000313" key="3">
    <source>
        <dbReference type="Proteomes" id="UP000237608"/>
    </source>
</evidence>
<accession>A0A2S7WBS1</accession>
<name>A0A2S7WBS1_9FLAO</name>
<feature type="transmembrane region" description="Helical" evidence="1">
    <location>
        <begin position="221"/>
        <end position="241"/>
    </location>
</feature>
<dbReference type="InterPro" id="IPR018580">
    <property type="entry name" value="Uncharacterised_YfhO"/>
</dbReference>
<dbReference type="OrthoDB" id="9772884at2"/>
<evidence type="ECO:0000313" key="2">
    <source>
        <dbReference type="EMBL" id="PQJ74856.1"/>
    </source>
</evidence>
<dbReference type="PANTHER" id="PTHR38454">
    <property type="entry name" value="INTEGRAL MEMBRANE PROTEIN-RELATED"/>
    <property type="match status" value="1"/>
</dbReference>
<keyword evidence="1" id="KW-0812">Transmembrane</keyword>
<protein>
    <recommendedName>
        <fullName evidence="4">Membrane protein YfhO</fullName>
    </recommendedName>
</protein>
<feature type="transmembrane region" description="Helical" evidence="1">
    <location>
        <begin position="519"/>
        <end position="536"/>
    </location>
</feature>
<proteinExistence type="predicted"/>
<dbReference type="Pfam" id="PF09586">
    <property type="entry name" value="YfhO"/>
    <property type="match status" value="1"/>
</dbReference>
<feature type="transmembrane region" description="Helical" evidence="1">
    <location>
        <begin position="341"/>
        <end position="360"/>
    </location>
</feature>
<keyword evidence="1" id="KW-0472">Membrane</keyword>
<dbReference type="Proteomes" id="UP000237608">
    <property type="component" value="Unassembled WGS sequence"/>
</dbReference>